<dbReference type="RefSeq" id="WP_087439092.1">
    <property type="nucleotide sequence ID" value="NZ_CP021416.1"/>
</dbReference>
<comment type="similarity">
    <text evidence="1">Belongs to the ATP-dependent AMP-binding enzyme family.</text>
</comment>
<dbReference type="GO" id="GO:0031956">
    <property type="term" value="F:medium-chain fatty acid-CoA ligase activity"/>
    <property type="evidence" value="ECO:0007669"/>
    <property type="project" value="TreeGrafter"/>
</dbReference>
<dbReference type="PANTHER" id="PTHR43201:SF8">
    <property type="entry name" value="ACYL-COA SYNTHETASE FAMILY MEMBER 3"/>
    <property type="match status" value="1"/>
</dbReference>
<dbReference type="InterPro" id="IPR002123">
    <property type="entry name" value="Plipid/glycerol_acylTrfase"/>
</dbReference>
<dbReference type="InterPro" id="IPR042099">
    <property type="entry name" value="ANL_N_sf"/>
</dbReference>
<dbReference type="SMART" id="SM00563">
    <property type="entry name" value="PlsC"/>
    <property type="match status" value="1"/>
</dbReference>
<dbReference type="PANTHER" id="PTHR43201">
    <property type="entry name" value="ACYL-COA SYNTHETASE"/>
    <property type="match status" value="1"/>
</dbReference>
<dbReference type="SUPFAM" id="SSF69593">
    <property type="entry name" value="Glycerol-3-phosphate (1)-acyltransferase"/>
    <property type="match status" value="1"/>
</dbReference>
<evidence type="ECO:0000259" key="2">
    <source>
        <dbReference type="SMART" id="SM00563"/>
    </source>
</evidence>
<proteinExistence type="inferred from homology"/>
<dbReference type="AlphaFoldDB" id="A0A1Y0HP23"/>
<dbReference type="PROSITE" id="PS00455">
    <property type="entry name" value="AMP_BINDING"/>
    <property type="match status" value="1"/>
</dbReference>
<dbReference type="KEGG" id="suls:Sdiek1_2163"/>
<reference evidence="4" key="1">
    <citation type="submission" date="2017-05" db="EMBL/GenBank/DDBJ databases">
        <title>Dechlorination kinetics govern the competition between two new strains of the genus Sulfurospirillum.</title>
        <authorList>
            <person name="Buttet G.F."/>
            <person name="Murray A.M."/>
            <person name="Goris T."/>
            <person name="Burion M."/>
            <person name="Lin B."/>
            <person name="Rolle M."/>
            <person name="Maillard J."/>
        </authorList>
    </citation>
    <scope>NUCLEOTIDE SEQUENCE [LARGE SCALE GENOMIC DNA]</scope>
    <source>
        <strain evidence="4">SL2-1</strain>
    </source>
</reference>
<keyword evidence="4" id="KW-1185">Reference proteome</keyword>
<dbReference type="InterPro" id="IPR045851">
    <property type="entry name" value="AMP-bd_C_sf"/>
</dbReference>
<dbReference type="Pfam" id="PF00501">
    <property type="entry name" value="AMP-binding"/>
    <property type="match status" value="1"/>
</dbReference>
<dbReference type="InterPro" id="IPR020845">
    <property type="entry name" value="AMP-binding_CS"/>
</dbReference>
<dbReference type="GO" id="GO:0016746">
    <property type="term" value="F:acyltransferase activity"/>
    <property type="evidence" value="ECO:0007669"/>
    <property type="project" value="InterPro"/>
</dbReference>
<dbReference type="Proteomes" id="UP000196005">
    <property type="component" value="Chromosome"/>
</dbReference>
<dbReference type="CDD" id="cd07989">
    <property type="entry name" value="LPLAT_AGPAT-like"/>
    <property type="match status" value="1"/>
</dbReference>
<dbReference type="Gene3D" id="3.30.300.30">
    <property type="match status" value="1"/>
</dbReference>
<dbReference type="SUPFAM" id="SSF56801">
    <property type="entry name" value="Acetyl-CoA synthetase-like"/>
    <property type="match status" value="1"/>
</dbReference>
<dbReference type="Gene3D" id="3.40.50.12780">
    <property type="entry name" value="N-terminal domain of ligase-like"/>
    <property type="match status" value="1"/>
</dbReference>
<feature type="domain" description="Phospholipid/glycerol acyltransferase" evidence="2">
    <location>
        <begin position="30"/>
        <end position="140"/>
    </location>
</feature>
<protein>
    <submittedName>
        <fullName evidence="3">Bifunctional protein Aas</fullName>
    </submittedName>
</protein>
<dbReference type="OrthoDB" id="9799237at2"/>
<sequence length="711" mass="78156">MIKTVLRIILRFLFKIRVQGHFTANKNEPMLIIANHQSFLDGLILGAMLPVSPVFIINTQIAKNPFVRFFLMLADHLTVDPSNPMAIKAIIRLVESGRPVVIFPEGRITTTGSLMKIYEGSAFVAVKTNATVVPVMIQGATLSTLSRMPKTYPHRLFPQITLHYCTPTKLNVSHEGTSHERRLLSGEAMRHLMQECSFDARPANDLFGTFLDAIETYGKKKAIVEDIKQIEYTYAQLLKMALGLGRLLNPITQKEEAVGVLMPTAVASLALVLGLSGMKRVPAMLNFTAGVDGLQSACTAAEIKTIVTSKAFVEQAKLAPKLEALQGVRIVYLEELKATMRLVDKLWLMLYAIHFPRLVATSQDEKEPAVILFTSGSEGKPKGVVLSHEALLANIAQISSIVDFSTEDKMLNALPIFHSFGLTAGSLLPIFRGMHLFMYPSPLHYRVIPEIAYDRSCTILLGTSTFLHNYARHAHPYDFYKVRYVIAGAEKLSENVRELWFEKFGLRIFEGYGATETAPVIAVNTPMAYKKGTVGQILPGIEHKLVPVPGIEEGGILHVKGANVMSGYLRAEKPGILEKPTSEAGEGWYNTGDIVSIDEAGFVQIKGRVKRFAKIAGEMISLESVEKLATLTSNGFLHASSSIPDVARGEAIVLFTTDKNLTREALQKSAQSNGFPEIAVPRKIVHVEILPLLGTGKTDYVTLKSMASEIA</sequence>
<gene>
    <name evidence="3" type="ORF">Sdiek1_2163</name>
</gene>
<organism evidence="3 4">
    <name type="scientific">Sulfurospirillum diekertiae</name>
    <dbReference type="NCBI Taxonomy" id="1854492"/>
    <lineage>
        <taxon>Bacteria</taxon>
        <taxon>Pseudomonadati</taxon>
        <taxon>Campylobacterota</taxon>
        <taxon>Epsilonproteobacteria</taxon>
        <taxon>Campylobacterales</taxon>
        <taxon>Sulfurospirillaceae</taxon>
        <taxon>Sulfurospirillum</taxon>
    </lineage>
</organism>
<dbReference type="Pfam" id="PF01553">
    <property type="entry name" value="Acyltransferase"/>
    <property type="match status" value="1"/>
</dbReference>
<dbReference type="NCBIfam" id="NF005959">
    <property type="entry name" value="PRK08043.1"/>
    <property type="match status" value="1"/>
</dbReference>
<dbReference type="GO" id="GO:0006631">
    <property type="term" value="P:fatty acid metabolic process"/>
    <property type="evidence" value="ECO:0007669"/>
    <property type="project" value="TreeGrafter"/>
</dbReference>
<evidence type="ECO:0000313" key="4">
    <source>
        <dbReference type="Proteomes" id="UP000196005"/>
    </source>
</evidence>
<dbReference type="EMBL" id="CP021416">
    <property type="protein sequence ID" value="ARU49316.1"/>
    <property type="molecule type" value="Genomic_DNA"/>
</dbReference>
<evidence type="ECO:0000256" key="1">
    <source>
        <dbReference type="ARBA" id="ARBA00006432"/>
    </source>
</evidence>
<evidence type="ECO:0000313" key="3">
    <source>
        <dbReference type="EMBL" id="ARU49316.1"/>
    </source>
</evidence>
<name>A0A1Y0HP23_9BACT</name>
<dbReference type="InterPro" id="IPR000873">
    <property type="entry name" value="AMP-dep_synth/lig_dom"/>
</dbReference>
<accession>A0A1Y0HP23</accession>